<dbReference type="EMBL" id="JAIFTH010001428">
    <property type="protein sequence ID" value="KAG9508536.1"/>
    <property type="molecule type" value="Genomic_DNA"/>
</dbReference>
<evidence type="ECO:0000256" key="2">
    <source>
        <dbReference type="ARBA" id="ARBA00022679"/>
    </source>
</evidence>
<dbReference type="InterPro" id="IPR000477">
    <property type="entry name" value="RT_dom"/>
</dbReference>
<keyword evidence="9" id="KW-0229">DNA integration</keyword>
<proteinExistence type="predicted"/>
<dbReference type="PANTHER" id="PTHR37984">
    <property type="entry name" value="PROTEIN CBG26694"/>
    <property type="match status" value="1"/>
</dbReference>
<feature type="domain" description="Reverse transcriptase" evidence="13">
    <location>
        <begin position="368"/>
        <end position="540"/>
    </location>
</feature>
<keyword evidence="7" id="KW-0460">Magnesium</keyword>
<dbReference type="Gene3D" id="2.40.70.10">
    <property type="entry name" value="Acid Proteases"/>
    <property type="match status" value="1"/>
</dbReference>
<dbReference type="Proteomes" id="UP000825002">
    <property type="component" value="Unassembled WGS sequence"/>
</dbReference>
<evidence type="ECO:0000256" key="11">
    <source>
        <dbReference type="ARBA" id="ARBA00023268"/>
    </source>
</evidence>
<dbReference type="PROSITE" id="PS00141">
    <property type="entry name" value="ASP_PROTEASE"/>
    <property type="match status" value="1"/>
</dbReference>
<dbReference type="InterPro" id="IPR041588">
    <property type="entry name" value="Integrase_H2C2"/>
</dbReference>
<evidence type="ECO:0000256" key="10">
    <source>
        <dbReference type="ARBA" id="ARBA00022918"/>
    </source>
</evidence>
<evidence type="ECO:0000256" key="9">
    <source>
        <dbReference type="ARBA" id="ARBA00022908"/>
    </source>
</evidence>
<dbReference type="PROSITE" id="PS50878">
    <property type="entry name" value="RT_POL"/>
    <property type="match status" value="1"/>
</dbReference>
<evidence type="ECO:0000259" key="13">
    <source>
        <dbReference type="PROSITE" id="PS50878"/>
    </source>
</evidence>
<dbReference type="Gene3D" id="3.30.70.270">
    <property type="match status" value="2"/>
</dbReference>
<dbReference type="Gene3D" id="1.10.340.70">
    <property type="match status" value="1"/>
</dbReference>
<reference evidence="15 16" key="1">
    <citation type="submission" date="2020-10" db="EMBL/GenBank/DDBJ databases">
        <authorList>
            <person name="Klimov P.B."/>
            <person name="Dyachkov S.M."/>
            <person name="Chetverikov P.E."/>
        </authorList>
    </citation>
    <scope>NUCLEOTIDE SEQUENCE [LARGE SCALE GENOMIC DNA]</scope>
    <source>
        <strain evidence="15">BMOC 18-1129-001#AD2665</strain>
        <tissue evidence="15">Entire mites</tissue>
    </source>
</reference>
<dbReference type="InterPro" id="IPR021109">
    <property type="entry name" value="Peptidase_aspartic_dom_sf"/>
</dbReference>
<dbReference type="InterPro" id="IPR001584">
    <property type="entry name" value="Integrase_cat-core"/>
</dbReference>
<protein>
    <recommendedName>
        <fullName evidence="1">RNA-directed DNA polymerase</fullName>
        <ecNumber evidence="1">2.7.7.49</ecNumber>
    </recommendedName>
</protein>
<dbReference type="Pfam" id="PF13650">
    <property type="entry name" value="Asp_protease_2"/>
    <property type="match status" value="1"/>
</dbReference>
<evidence type="ECO:0000256" key="6">
    <source>
        <dbReference type="ARBA" id="ARBA00022801"/>
    </source>
</evidence>
<dbReference type="Pfam" id="PF00078">
    <property type="entry name" value="RVT_1"/>
    <property type="match status" value="1"/>
</dbReference>
<dbReference type="SUPFAM" id="SSF53098">
    <property type="entry name" value="Ribonuclease H-like"/>
    <property type="match status" value="1"/>
</dbReference>
<dbReference type="EC" id="2.7.7.49" evidence="1"/>
<dbReference type="InterPro" id="IPR043128">
    <property type="entry name" value="Rev_trsase/Diguanyl_cyclase"/>
</dbReference>
<dbReference type="SUPFAM" id="SSF56672">
    <property type="entry name" value="DNA/RNA polymerases"/>
    <property type="match status" value="1"/>
</dbReference>
<dbReference type="Pfam" id="PF17921">
    <property type="entry name" value="Integrase_H2C2"/>
    <property type="match status" value="1"/>
</dbReference>
<feature type="region of interest" description="Disordered" evidence="12">
    <location>
        <begin position="1"/>
        <end position="39"/>
    </location>
</feature>
<dbReference type="InterPro" id="IPR041577">
    <property type="entry name" value="RT_RNaseH_2"/>
</dbReference>
<dbReference type="Pfam" id="PF17919">
    <property type="entry name" value="RT_RNaseH_2"/>
    <property type="match status" value="1"/>
</dbReference>
<dbReference type="PROSITE" id="PS50994">
    <property type="entry name" value="INTEGRASE"/>
    <property type="match status" value="1"/>
</dbReference>
<accession>A0ABQ7S544</accession>
<keyword evidence="10" id="KW-0695">RNA-directed DNA polymerase</keyword>
<evidence type="ECO:0000256" key="12">
    <source>
        <dbReference type="SAM" id="MobiDB-lite"/>
    </source>
</evidence>
<feature type="compositionally biased region" description="Basic and acidic residues" evidence="12">
    <location>
        <begin position="1"/>
        <end position="33"/>
    </location>
</feature>
<evidence type="ECO:0000256" key="8">
    <source>
        <dbReference type="ARBA" id="ARBA00022884"/>
    </source>
</evidence>
<dbReference type="PANTHER" id="PTHR37984:SF5">
    <property type="entry name" value="PROTEIN NYNRIN-LIKE"/>
    <property type="match status" value="1"/>
</dbReference>
<dbReference type="InterPro" id="IPR036397">
    <property type="entry name" value="RNaseH_sf"/>
</dbReference>
<keyword evidence="3" id="KW-0548">Nucleotidyltransferase</keyword>
<evidence type="ECO:0000256" key="7">
    <source>
        <dbReference type="ARBA" id="ARBA00022842"/>
    </source>
</evidence>
<keyword evidence="5" id="KW-0255">Endonuclease</keyword>
<dbReference type="SUPFAM" id="SSF50630">
    <property type="entry name" value="Acid proteases"/>
    <property type="match status" value="1"/>
</dbReference>
<feature type="domain" description="Integrase catalytic" evidence="14">
    <location>
        <begin position="874"/>
        <end position="943"/>
    </location>
</feature>
<keyword evidence="8" id="KW-0694">RNA-binding</keyword>
<dbReference type="InterPro" id="IPR001969">
    <property type="entry name" value="Aspartic_peptidase_AS"/>
</dbReference>
<keyword evidence="6" id="KW-0378">Hydrolase</keyword>
<evidence type="ECO:0000256" key="5">
    <source>
        <dbReference type="ARBA" id="ARBA00022759"/>
    </source>
</evidence>
<name>A0ABQ7S544_9ACAR</name>
<evidence type="ECO:0000256" key="3">
    <source>
        <dbReference type="ARBA" id="ARBA00022695"/>
    </source>
</evidence>
<dbReference type="CDD" id="cd09274">
    <property type="entry name" value="RNase_HI_RT_Ty3"/>
    <property type="match status" value="1"/>
</dbReference>
<evidence type="ECO:0000256" key="1">
    <source>
        <dbReference type="ARBA" id="ARBA00012493"/>
    </source>
</evidence>
<gene>
    <name evidence="15" type="primary">TY3B-G</name>
    <name evidence="15" type="ORF">GZH46_02964</name>
</gene>
<keyword evidence="2" id="KW-0808">Transferase</keyword>
<evidence type="ECO:0000259" key="14">
    <source>
        <dbReference type="PROSITE" id="PS50994"/>
    </source>
</evidence>
<dbReference type="InterPro" id="IPR043502">
    <property type="entry name" value="DNA/RNA_pol_sf"/>
</dbReference>
<dbReference type="InterPro" id="IPR012337">
    <property type="entry name" value="RNaseH-like_sf"/>
</dbReference>
<dbReference type="Gene3D" id="3.30.420.10">
    <property type="entry name" value="Ribonuclease H-like superfamily/Ribonuclease H"/>
    <property type="match status" value="1"/>
</dbReference>
<dbReference type="CDD" id="cd01647">
    <property type="entry name" value="RT_LTR"/>
    <property type="match status" value="1"/>
</dbReference>
<keyword evidence="4" id="KW-0540">Nuclease</keyword>
<dbReference type="Gene3D" id="3.10.10.10">
    <property type="entry name" value="HIV Type 1 Reverse Transcriptase, subunit A, domain 1"/>
    <property type="match status" value="1"/>
</dbReference>
<keyword evidence="11" id="KW-0511">Multifunctional enzyme</keyword>
<feature type="non-terminal residue" evidence="15">
    <location>
        <position position="943"/>
    </location>
</feature>
<evidence type="ECO:0000313" key="16">
    <source>
        <dbReference type="Proteomes" id="UP000825002"/>
    </source>
</evidence>
<dbReference type="CDD" id="cd00303">
    <property type="entry name" value="retropepsin_like"/>
    <property type="match status" value="1"/>
</dbReference>
<keyword evidence="16" id="KW-1185">Reference proteome</keyword>
<evidence type="ECO:0000256" key="4">
    <source>
        <dbReference type="ARBA" id="ARBA00022722"/>
    </source>
</evidence>
<dbReference type="InterPro" id="IPR050951">
    <property type="entry name" value="Retrovirus_Pol_polyprotein"/>
</dbReference>
<organism evidence="15 16">
    <name type="scientific">Fragariocoptes setiger</name>
    <dbReference type="NCBI Taxonomy" id="1670756"/>
    <lineage>
        <taxon>Eukaryota</taxon>
        <taxon>Metazoa</taxon>
        <taxon>Ecdysozoa</taxon>
        <taxon>Arthropoda</taxon>
        <taxon>Chelicerata</taxon>
        <taxon>Arachnida</taxon>
        <taxon>Acari</taxon>
        <taxon>Acariformes</taxon>
        <taxon>Trombidiformes</taxon>
        <taxon>Prostigmata</taxon>
        <taxon>Eupodina</taxon>
        <taxon>Eriophyoidea</taxon>
        <taxon>Phytoptidae</taxon>
        <taxon>Fragariocoptes</taxon>
    </lineage>
</organism>
<evidence type="ECO:0000313" key="15">
    <source>
        <dbReference type="EMBL" id="KAG9508536.1"/>
    </source>
</evidence>
<comment type="caution">
    <text evidence="15">The sequence shown here is derived from an EMBL/GenBank/DDBJ whole genome shotgun (WGS) entry which is preliminary data.</text>
</comment>
<sequence>MSEHWATECRKKARDEQNQSKNGRKERNKDRKTQFGKVTVNQVRNNNAETRLLPSRDDSPQAKILAIFASIIESNVLYKRIKVDGLDIKALIDTGAACSVIDVSLLSKRRQKEIDTSRITSLHAANGSEIPLYGKMYLNIEITIDDTSKNADCPIWVAKGLQTPMVLGSDKQSNLASSQSKGSKNLMSRRQEEMFTHSEQSPCKQHSLLARTKDFSGKDDVLISPWNVNSEYRVATSLNRPRHVETAIRMINGLTRKIILYEKERIATWERRPDTDHHQCNAIIEVTKGKPESAIEIGDNLTNEQQRELIKLIKDYQDVFSFNGEIGRANCIKHDIELKEGAMPIYELLRRHSEHDRKEITKQTAGMLEKEIIEPSTGLWGTPVVLVKKKDGSTRFCIDYRKVNAIIKKWVYPLPRIDDALDSLRGARYFTAIDLNSWFWQITAFRTHEGHFQFQRVPFRLCNSGATFQRLMDMVLNGVKDSALGVLVYLDDVFLASKDWESHMNALRVVLDRFRKYHLTVKPSKCQFGRTALVFLGYLIASRLQHFIGKAGYYRRFMKNFSIIAAPILDLLEFIWTKECQDAFDLLEKELVSSKCTTHYDPTGQLQLKTDASGVGLGAILLQSLDGEEWKILTCASRRLKDAEKNYGITDLEGLAIVWAVQTFRTSITRSLCSVRPCKTGTFALSLTEMAQILQDYDLQIKYVKGKAHADVDCLSRYPVEELDNVDDSPMFVSSIAEGARQSSKEILQVNLMIPSNIREWRQKLRSDESMRELIYEAESGHNSRFKVIDGLLYTIDKDQLVVPSKMRKSKIEMVHDNLLQHAGYQTTLDRLTKDFHWDTITTDVQDYVAACETCQLRKAPRGQKPQGLMEGFVQQLPFEVIAVDFLGPLPVTSNGNKHALVAIDHFTKWIETKALPTVAADGVAKFLVEQIYCRRPGTYIVG</sequence>